<evidence type="ECO:0000256" key="1">
    <source>
        <dbReference type="SAM" id="SignalP"/>
    </source>
</evidence>
<dbReference type="AlphaFoldDB" id="A0A075NVE5"/>
<feature type="chain" id="PRO_5001707877" evidence="1">
    <location>
        <begin position="22"/>
        <end position="160"/>
    </location>
</feature>
<keyword evidence="4" id="KW-1185">Reference proteome</keyword>
<evidence type="ECO:0000313" key="3">
    <source>
        <dbReference type="EMBL" id="AIF97471.1"/>
    </source>
</evidence>
<evidence type="ECO:0000259" key="2">
    <source>
        <dbReference type="Pfam" id="PF13474"/>
    </source>
</evidence>
<dbReference type="GeneID" id="78253610"/>
<name>A0A075NVE5_9ALTE</name>
<dbReference type="KEGG" id="aal:EP13_01445"/>
<gene>
    <name evidence="3" type="ORF">EP13_01445</name>
</gene>
<dbReference type="Pfam" id="PF13474">
    <property type="entry name" value="SnoaL_3"/>
    <property type="match status" value="1"/>
</dbReference>
<proteinExistence type="predicted"/>
<sequence>MKLFYASCVAIFLATSPYIYASEQTNDEIEILEMIQDIEKGWESGNGMPFYQHYLGQVGARYIESGGQNKGLEDLVKNHVVPEKEVLKRLTIDILDIETNVEGDFAWAVTTVNVSGEVRKTGAVFDKKGFQTYLFRRTDEGWKVIHSHSSTRDNKPHKHH</sequence>
<evidence type="ECO:0000313" key="4">
    <source>
        <dbReference type="Proteomes" id="UP000056090"/>
    </source>
</evidence>
<dbReference type="RefSeq" id="WP_044055646.1">
    <property type="nucleotide sequence ID" value="NZ_CBCSKJ010000005.1"/>
</dbReference>
<dbReference type="InterPro" id="IPR032710">
    <property type="entry name" value="NTF2-like_dom_sf"/>
</dbReference>
<protein>
    <submittedName>
        <fullName evidence="3">L-asparaginase</fullName>
    </submittedName>
</protein>
<dbReference type="SUPFAM" id="SSF54427">
    <property type="entry name" value="NTF2-like"/>
    <property type="match status" value="1"/>
</dbReference>
<organism evidence="3 4">
    <name type="scientific">Alteromonas australica</name>
    <dbReference type="NCBI Taxonomy" id="589873"/>
    <lineage>
        <taxon>Bacteria</taxon>
        <taxon>Pseudomonadati</taxon>
        <taxon>Pseudomonadota</taxon>
        <taxon>Gammaproteobacteria</taxon>
        <taxon>Alteromonadales</taxon>
        <taxon>Alteromonadaceae</taxon>
        <taxon>Alteromonas/Salinimonas group</taxon>
        <taxon>Alteromonas</taxon>
    </lineage>
</organism>
<feature type="domain" description="SnoaL-like" evidence="2">
    <location>
        <begin position="87"/>
        <end position="150"/>
    </location>
</feature>
<reference evidence="3 4" key="1">
    <citation type="submission" date="2014-06" db="EMBL/GenBank/DDBJ databases">
        <title>Genomes of Alteromonas australica, a world apart.</title>
        <authorList>
            <person name="Gonzaga A."/>
            <person name="Lopez-Perez M."/>
            <person name="Rodriguez-Valera F."/>
        </authorList>
    </citation>
    <scope>NUCLEOTIDE SEQUENCE [LARGE SCALE GENOMIC DNA]</scope>
    <source>
        <strain evidence="3 4">H 17</strain>
    </source>
</reference>
<feature type="signal peptide" evidence="1">
    <location>
        <begin position="1"/>
        <end position="21"/>
    </location>
</feature>
<dbReference type="Proteomes" id="UP000056090">
    <property type="component" value="Chromosome"/>
</dbReference>
<dbReference type="EMBL" id="CP008849">
    <property type="protein sequence ID" value="AIF97471.1"/>
    <property type="molecule type" value="Genomic_DNA"/>
</dbReference>
<keyword evidence="1" id="KW-0732">Signal</keyword>
<dbReference type="Gene3D" id="3.10.450.50">
    <property type="match status" value="1"/>
</dbReference>
<dbReference type="InterPro" id="IPR037401">
    <property type="entry name" value="SnoaL-like"/>
</dbReference>
<dbReference type="eggNOG" id="COG4244">
    <property type="taxonomic scope" value="Bacteria"/>
</dbReference>
<accession>A0A075NVE5</accession>